<keyword evidence="1" id="KW-0732">Signal</keyword>
<proteinExistence type="predicted"/>
<sequence length="202" mass="20245">MKLARTLPLMTLAGMLTIAVSATQAGLPQTAQAPAAAAAAPNPTVGGAAMDATKPIAENAAAAPNLTTLVSAAKSADLIATLSGPGPYTVFAPDNDAFGRLAPGTVDTLLKPANKASLAKVLTYHIVPGIITLDDLTQRMKAGGGSTTLTTVEGETLTVTNPGGAILLTDVNGNKSYVETPDVRQSNGVVHVVNGVLIPKLG</sequence>
<reference evidence="3 4" key="1">
    <citation type="submission" date="2024-05" db="EMBL/GenBank/DDBJ databases">
        <authorList>
            <person name="Liu Q."/>
            <person name="Xin Y.-H."/>
        </authorList>
    </citation>
    <scope>NUCLEOTIDE SEQUENCE [LARGE SCALE GENOMIC DNA]</scope>
    <source>
        <strain evidence="3 4">CGMCC 1.10181</strain>
    </source>
</reference>
<accession>A0ABU9XYN4</accession>
<evidence type="ECO:0000313" key="3">
    <source>
        <dbReference type="EMBL" id="MEN2788661.1"/>
    </source>
</evidence>
<dbReference type="PANTHER" id="PTHR10900:SF77">
    <property type="entry name" value="FI19380P1"/>
    <property type="match status" value="1"/>
</dbReference>
<dbReference type="EMBL" id="JBDIME010000002">
    <property type="protein sequence ID" value="MEN2788661.1"/>
    <property type="molecule type" value="Genomic_DNA"/>
</dbReference>
<dbReference type="RefSeq" id="WP_343890678.1">
    <property type="nucleotide sequence ID" value="NZ_BAAAEH010000035.1"/>
</dbReference>
<dbReference type="InterPro" id="IPR000782">
    <property type="entry name" value="FAS1_domain"/>
</dbReference>
<dbReference type="Pfam" id="PF02469">
    <property type="entry name" value="Fasciclin"/>
    <property type="match status" value="1"/>
</dbReference>
<evidence type="ECO:0000256" key="1">
    <source>
        <dbReference type="SAM" id="SignalP"/>
    </source>
</evidence>
<feature type="signal peptide" evidence="1">
    <location>
        <begin position="1"/>
        <end position="25"/>
    </location>
</feature>
<organism evidence="3 4">
    <name type="scientific">Sphingomonas oligophenolica</name>
    <dbReference type="NCBI Taxonomy" id="301154"/>
    <lineage>
        <taxon>Bacteria</taxon>
        <taxon>Pseudomonadati</taxon>
        <taxon>Pseudomonadota</taxon>
        <taxon>Alphaproteobacteria</taxon>
        <taxon>Sphingomonadales</taxon>
        <taxon>Sphingomonadaceae</taxon>
        <taxon>Sphingomonas</taxon>
    </lineage>
</organism>
<dbReference type="InterPro" id="IPR036378">
    <property type="entry name" value="FAS1_dom_sf"/>
</dbReference>
<feature type="domain" description="FAS1" evidence="2">
    <location>
        <begin position="53"/>
        <end position="197"/>
    </location>
</feature>
<keyword evidence="4" id="KW-1185">Reference proteome</keyword>
<protein>
    <submittedName>
        <fullName evidence="3">Fasciclin domain-containing protein</fullName>
    </submittedName>
</protein>
<dbReference type="InterPro" id="IPR050904">
    <property type="entry name" value="Adhesion/Biosynth-related"/>
</dbReference>
<evidence type="ECO:0000259" key="2">
    <source>
        <dbReference type="PROSITE" id="PS50213"/>
    </source>
</evidence>
<dbReference type="PROSITE" id="PS50213">
    <property type="entry name" value="FAS1"/>
    <property type="match status" value="1"/>
</dbReference>
<dbReference type="Gene3D" id="2.30.180.10">
    <property type="entry name" value="FAS1 domain"/>
    <property type="match status" value="1"/>
</dbReference>
<dbReference type="PANTHER" id="PTHR10900">
    <property type="entry name" value="PERIOSTIN-RELATED"/>
    <property type="match status" value="1"/>
</dbReference>
<evidence type="ECO:0000313" key="4">
    <source>
        <dbReference type="Proteomes" id="UP001419910"/>
    </source>
</evidence>
<dbReference type="Proteomes" id="UP001419910">
    <property type="component" value="Unassembled WGS sequence"/>
</dbReference>
<comment type="caution">
    <text evidence="3">The sequence shown here is derived from an EMBL/GenBank/DDBJ whole genome shotgun (WGS) entry which is preliminary data.</text>
</comment>
<feature type="chain" id="PRO_5047103641" evidence="1">
    <location>
        <begin position="26"/>
        <end position="202"/>
    </location>
</feature>
<dbReference type="SUPFAM" id="SSF82153">
    <property type="entry name" value="FAS1 domain"/>
    <property type="match status" value="1"/>
</dbReference>
<gene>
    <name evidence="3" type="ORF">ABC974_03415</name>
</gene>
<name>A0ABU9XYN4_9SPHN</name>
<dbReference type="SMART" id="SM00554">
    <property type="entry name" value="FAS1"/>
    <property type="match status" value="1"/>
</dbReference>